<evidence type="ECO:0000256" key="3">
    <source>
        <dbReference type="RuleBase" id="RU363015"/>
    </source>
</evidence>
<dbReference type="GO" id="GO:0008714">
    <property type="term" value="F:AMP nucleosidase activity"/>
    <property type="evidence" value="ECO:0007669"/>
    <property type="project" value="UniProtKB-EC"/>
</dbReference>
<evidence type="ECO:0000313" key="4">
    <source>
        <dbReference type="EMBL" id="MDR6235169.1"/>
    </source>
</evidence>
<dbReference type="InterPro" id="IPR031100">
    <property type="entry name" value="LOG_fam"/>
</dbReference>
<dbReference type="InterPro" id="IPR005269">
    <property type="entry name" value="LOG"/>
</dbReference>
<gene>
    <name evidence="4" type="ORF">QE440_002910</name>
</gene>
<dbReference type="GO" id="GO:0005829">
    <property type="term" value="C:cytosol"/>
    <property type="evidence" value="ECO:0007669"/>
    <property type="project" value="TreeGrafter"/>
</dbReference>
<dbReference type="EC" id="3.2.2.n1" evidence="3"/>
<dbReference type="PANTHER" id="PTHR31223">
    <property type="entry name" value="LOG FAMILY PROTEIN YJL055W"/>
    <property type="match status" value="1"/>
</dbReference>
<comment type="catalytic activity">
    <reaction evidence="1">
        <text>AMP + H2O = D-ribose 5-phosphate + adenine</text>
        <dbReference type="Rhea" id="RHEA:20129"/>
        <dbReference type="ChEBI" id="CHEBI:15377"/>
        <dbReference type="ChEBI" id="CHEBI:16708"/>
        <dbReference type="ChEBI" id="CHEBI:78346"/>
        <dbReference type="ChEBI" id="CHEBI:456215"/>
        <dbReference type="EC" id="3.2.2.4"/>
    </reaction>
</comment>
<protein>
    <recommendedName>
        <fullName evidence="3">Cytokinin riboside 5'-monophosphate phosphoribohydrolase</fullName>
        <ecNumber evidence="3">3.2.2.n1</ecNumber>
    </recommendedName>
</protein>
<evidence type="ECO:0000313" key="5">
    <source>
        <dbReference type="Proteomes" id="UP001268036"/>
    </source>
</evidence>
<keyword evidence="3" id="KW-0378">Hydrolase</keyword>
<accession>A0AAJ2EX52</accession>
<dbReference type="NCBIfam" id="TIGR00730">
    <property type="entry name" value="Rossman fold protein, TIGR00730 family"/>
    <property type="match status" value="1"/>
</dbReference>
<comment type="similarity">
    <text evidence="2 3">Belongs to the LOG family.</text>
</comment>
<sequence>MRLCIFCGSSLGRSVHYEATARELGRRLARAGIGVVYGGASIGLMGALADAVLEEDGEVLGVIPQALADKEIAHRGLTQLHIVTSMHERKALMAELADGFIALPGGIGTFEELFEMLTWAQLGYHAKPCALLNVNGFYDSLLTFLQQVSAQGFLQPQHLKLLMTAAEVDSLLERLLSVSSPKAAAWPS</sequence>
<dbReference type="RefSeq" id="WP_309759510.1">
    <property type="nucleotide sequence ID" value="NZ_JAVJAF010000001.1"/>
</dbReference>
<dbReference type="GO" id="GO:0009691">
    <property type="term" value="P:cytokinin biosynthetic process"/>
    <property type="evidence" value="ECO:0007669"/>
    <property type="project" value="UniProtKB-UniRule"/>
</dbReference>
<organism evidence="4 5">
    <name type="scientific">Pseudomonas oryzihabitans</name>
    <dbReference type="NCBI Taxonomy" id="47885"/>
    <lineage>
        <taxon>Bacteria</taxon>
        <taxon>Pseudomonadati</taxon>
        <taxon>Pseudomonadota</taxon>
        <taxon>Gammaproteobacteria</taxon>
        <taxon>Pseudomonadales</taxon>
        <taxon>Pseudomonadaceae</taxon>
        <taxon>Pseudomonas</taxon>
    </lineage>
</organism>
<reference evidence="4" key="1">
    <citation type="submission" date="2023-08" db="EMBL/GenBank/DDBJ databases">
        <title>Functional and genomic diversity of the sorghum phyllosphere microbiome.</title>
        <authorList>
            <person name="Shade A."/>
        </authorList>
    </citation>
    <scope>NUCLEOTIDE SEQUENCE</scope>
    <source>
        <strain evidence="4">SORGH_AS_0201</strain>
    </source>
</reference>
<dbReference type="SUPFAM" id="SSF102405">
    <property type="entry name" value="MCP/YpsA-like"/>
    <property type="match status" value="1"/>
</dbReference>
<evidence type="ECO:0000256" key="2">
    <source>
        <dbReference type="ARBA" id="ARBA00006763"/>
    </source>
</evidence>
<dbReference type="Gene3D" id="3.40.50.450">
    <property type="match status" value="1"/>
</dbReference>
<evidence type="ECO:0000256" key="1">
    <source>
        <dbReference type="ARBA" id="ARBA00000274"/>
    </source>
</evidence>
<keyword evidence="3" id="KW-0203">Cytokinin biosynthesis</keyword>
<dbReference type="AlphaFoldDB" id="A0AAJ2EX52"/>
<dbReference type="Proteomes" id="UP001268036">
    <property type="component" value="Unassembled WGS sequence"/>
</dbReference>
<dbReference type="PANTHER" id="PTHR31223:SF70">
    <property type="entry name" value="LOG FAMILY PROTEIN YJL055W"/>
    <property type="match status" value="1"/>
</dbReference>
<proteinExistence type="inferred from homology"/>
<dbReference type="Pfam" id="PF03641">
    <property type="entry name" value="Lysine_decarbox"/>
    <property type="match status" value="1"/>
</dbReference>
<dbReference type="EMBL" id="JAVJAF010000001">
    <property type="protein sequence ID" value="MDR6235169.1"/>
    <property type="molecule type" value="Genomic_DNA"/>
</dbReference>
<name>A0AAJ2EX52_9PSED</name>
<comment type="caution">
    <text evidence="4">The sequence shown here is derived from an EMBL/GenBank/DDBJ whole genome shotgun (WGS) entry which is preliminary data.</text>
</comment>